<evidence type="ECO:0000313" key="2">
    <source>
        <dbReference type="Proteomes" id="UP000676169"/>
    </source>
</evidence>
<dbReference type="Proteomes" id="UP000676169">
    <property type="component" value="Chromosome"/>
</dbReference>
<accession>A0A975G4M3</accession>
<dbReference type="RefSeq" id="WP_211629229.1">
    <property type="nucleotide sequence ID" value="NZ_CP073100.1"/>
</dbReference>
<name>A0A975G4M3_9BACT</name>
<dbReference type="PANTHER" id="PTHR46246">
    <property type="entry name" value="GUANOSINE-3',5'-BIS(DIPHOSPHATE) 3'-PYROPHOSPHOHYDROLASE MESH1"/>
    <property type="match status" value="1"/>
</dbReference>
<dbReference type="GO" id="GO:0008893">
    <property type="term" value="F:guanosine-3',5'-bis(diphosphate) 3'-diphosphatase activity"/>
    <property type="evidence" value="ECO:0007669"/>
    <property type="project" value="TreeGrafter"/>
</dbReference>
<proteinExistence type="predicted"/>
<dbReference type="Gene3D" id="1.10.3210.10">
    <property type="entry name" value="Hypothetical protein af1432"/>
    <property type="match status" value="1"/>
</dbReference>
<gene>
    <name evidence="1" type="ORF">KBB96_10225</name>
</gene>
<reference evidence="1" key="1">
    <citation type="submission" date="2021-04" db="EMBL/GenBank/DDBJ databases">
        <title>Luteolibacter sp. 32A isolated from the skin of an Anderson's salamander (Ambystoma andersonii).</title>
        <authorList>
            <person name="Spergser J."/>
            <person name="Busse H.-J."/>
        </authorList>
    </citation>
    <scope>NUCLEOTIDE SEQUENCE</scope>
    <source>
        <strain evidence="1">32A</strain>
    </source>
</reference>
<dbReference type="PANTHER" id="PTHR46246:SF1">
    <property type="entry name" value="GUANOSINE-3',5'-BIS(DIPHOSPHATE) 3'-PYROPHOSPHOHYDROLASE MESH1"/>
    <property type="match status" value="1"/>
</dbReference>
<protein>
    <submittedName>
        <fullName evidence="1">HD domain-containing protein</fullName>
    </submittedName>
</protein>
<dbReference type="PROSITE" id="PS51257">
    <property type="entry name" value="PROKAR_LIPOPROTEIN"/>
    <property type="match status" value="1"/>
</dbReference>
<dbReference type="Pfam" id="PF13328">
    <property type="entry name" value="HD_4"/>
    <property type="match status" value="1"/>
</dbReference>
<dbReference type="AlphaFoldDB" id="A0A975G4M3"/>
<dbReference type="EMBL" id="CP073100">
    <property type="protein sequence ID" value="QUE49249.1"/>
    <property type="molecule type" value="Genomic_DNA"/>
</dbReference>
<evidence type="ECO:0000313" key="1">
    <source>
        <dbReference type="EMBL" id="QUE49249.1"/>
    </source>
</evidence>
<sequence length="174" mass="19460">MAATAHRGQFLKRTKIPYIVHCIGVASAVHVAFGCQDPEVIAAAIMHHLIEKTKVSKESIHRKFGARVALIIDVLTKPEERRASTLYWERLTASTWESRLVKMADALDHLVSPAARLVERIPTGNKALALAFSSEPVIQRAKQILSARLDYTALQVKQRHEKRAKTSKKQIGLH</sequence>
<dbReference type="InterPro" id="IPR052194">
    <property type="entry name" value="MESH1"/>
</dbReference>
<dbReference type="SUPFAM" id="SSF109604">
    <property type="entry name" value="HD-domain/PDEase-like"/>
    <property type="match status" value="1"/>
</dbReference>
<dbReference type="KEGG" id="lamb:KBB96_10225"/>
<organism evidence="1 2">
    <name type="scientific">Luteolibacter ambystomatis</name>
    <dbReference type="NCBI Taxonomy" id="2824561"/>
    <lineage>
        <taxon>Bacteria</taxon>
        <taxon>Pseudomonadati</taxon>
        <taxon>Verrucomicrobiota</taxon>
        <taxon>Verrucomicrobiia</taxon>
        <taxon>Verrucomicrobiales</taxon>
        <taxon>Verrucomicrobiaceae</taxon>
        <taxon>Luteolibacter</taxon>
    </lineage>
</organism>
<keyword evidence="2" id="KW-1185">Reference proteome</keyword>